<dbReference type="GO" id="GO:0006508">
    <property type="term" value="P:proteolysis"/>
    <property type="evidence" value="ECO:0007669"/>
    <property type="project" value="UniProtKB-KW"/>
</dbReference>
<evidence type="ECO:0000256" key="13">
    <source>
        <dbReference type="ARBA" id="ARBA00023316"/>
    </source>
</evidence>
<dbReference type="AlphaFoldDB" id="A0A2U2BST1"/>
<keyword evidence="8" id="KW-0378">Hydrolase</keyword>
<protein>
    <submittedName>
        <fullName evidence="16">Penicillin-binding protein 2</fullName>
    </submittedName>
</protein>
<keyword evidence="5" id="KW-0121">Carboxypeptidase</keyword>
<evidence type="ECO:0000313" key="16">
    <source>
        <dbReference type="EMBL" id="PWE17058.1"/>
    </source>
</evidence>
<keyword evidence="4" id="KW-0997">Cell inner membrane</keyword>
<evidence type="ECO:0000256" key="3">
    <source>
        <dbReference type="ARBA" id="ARBA00022475"/>
    </source>
</evidence>
<dbReference type="GO" id="GO:0008658">
    <property type="term" value="F:penicillin binding"/>
    <property type="evidence" value="ECO:0007669"/>
    <property type="project" value="InterPro"/>
</dbReference>
<evidence type="ECO:0000256" key="4">
    <source>
        <dbReference type="ARBA" id="ARBA00022519"/>
    </source>
</evidence>
<dbReference type="InterPro" id="IPR050515">
    <property type="entry name" value="Beta-lactam/transpept"/>
</dbReference>
<keyword evidence="17" id="KW-1185">Reference proteome</keyword>
<keyword evidence="11" id="KW-1133">Transmembrane helix</keyword>
<dbReference type="GO" id="GO:0071555">
    <property type="term" value="P:cell wall organization"/>
    <property type="evidence" value="ECO:0007669"/>
    <property type="project" value="UniProtKB-KW"/>
</dbReference>
<dbReference type="GO" id="GO:0009002">
    <property type="term" value="F:serine-type D-Ala-D-Ala carboxypeptidase activity"/>
    <property type="evidence" value="ECO:0007669"/>
    <property type="project" value="InterPro"/>
</dbReference>
<dbReference type="PANTHER" id="PTHR30627">
    <property type="entry name" value="PEPTIDOGLYCAN D,D-TRANSPEPTIDASE"/>
    <property type="match status" value="1"/>
</dbReference>
<dbReference type="GO" id="GO:0005886">
    <property type="term" value="C:plasma membrane"/>
    <property type="evidence" value="ECO:0007669"/>
    <property type="project" value="UniProtKB-SubCell"/>
</dbReference>
<dbReference type="InterPro" id="IPR005311">
    <property type="entry name" value="PBP_dimer"/>
</dbReference>
<dbReference type="Pfam" id="PF03717">
    <property type="entry name" value="PBP_dimer"/>
    <property type="match status" value="1"/>
</dbReference>
<dbReference type="InterPro" id="IPR001460">
    <property type="entry name" value="PCN-bd_Tpept"/>
</dbReference>
<keyword evidence="13" id="KW-0961">Cell wall biogenesis/degradation</keyword>
<dbReference type="GO" id="GO:0071972">
    <property type="term" value="F:peptidoglycan L,D-transpeptidase activity"/>
    <property type="evidence" value="ECO:0007669"/>
    <property type="project" value="TreeGrafter"/>
</dbReference>
<organism evidence="16 17">
    <name type="scientific">Marinicauda salina</name>
    <dbReference type="NCBI Taxonomy" id="2135793"/>
    <lineage>
        <taxon>Bacteria</taxon>
        <taxon>Pseudomonadati</taxon>
        <taxon>Pseudomonadota</taxon>
        <taxon>Alphaproteobacteria</taxon>
        <taxon>Maricaulales</taxon>
        <taxon>Maricaulaceae</taxon>
        <taxon>Marinicauda</taxon>
    </lineage>
</organism>
<dbReference type="PANTHER" id="PTHR30627:SF2">
    <property type="entry name" value="PEPTIDOGLYCAN D,D-TRANSPEPTIDASE MRDA"/>
    <property type="match status" value="1"/>
</dbReference>
<evidence type="ECO:0000259" key="14">
    <source>
        <dbReference type="Pfam" id="PF00905"/>
    </source>
</evidence>
<dbReference type="OrthoDB" id="9766847at2"/>
<dbReference type="Gene3D" id="3.90.1310.10">
    <property type="entry name" value="Penicillin-binding protein 2a (Domain 2)"/>
    <property type="match status" value="1"/>
</dbReference>
<evidence type="ECO:0000256" key="8">
    <source>
        <dbReference type="ARBA" id="ARBA00022801"/>
    </source>
</evidence>
<sequence length="623" mass="68188">MRRDKQESQAQFNRRAFLAGGLGAAGFAGLAGRLYTLQILNEDRYRLLSENNQFNFRLQPPRRGRILDRFGEPLAENRDSYRIFLIPEQAGDPSAALTKLSRFVPLSDGRIERVLRDVARSPGFRPVTVVEDLDWETFALVNLNLPELSGVMPDVGEVRTYPYPQAFAHVTGYVQAAPEEVAGDDPLLLHPGFRIGRAGVEASMEDTLRGSAGQLKVEVNAHGRVIRELPEQSVPAVPGEDVSLSIDAEAQRYGVERLGQESAAAVTLDLQTGEILSLVSTPSFDPNQFVLGISQENFRELNEHEYRPLFNKATTGLYSPASTVKGMVALAALEAGVIDPHEQVVCRGRTRLGDRMFHCWRREGHGAVDMHDGIKTSCDIYFYEVAERLGIERMREMAVRMGFGQLFDIGMAIPSRAEGLYPSPQWKRARRGQPWTTGDTYNTGIGQGFVLSSPLQLAVMTGRLATGRAIVPTLSRRPEAPAFPELGIAPDHHSIVHDALRAVVHEPGGTSYWTLRGGLGIEGVEMCGKTGTSQVYSITPEERARGVRDQEDLPWRLRNHGLFIGYAPAADPQYAVALVVEHGGGGSSAAARPARDILKDIVERDPAGRMGPIAARADGAGRG</sequence>
<dbReference type="EMBL" id="QEXV01000004">
    <property type="protein sequence ID" value="PWE17058.1"/>
    <property type="molecule type" value="Genomic_DNA"/>
</dbReference>
<dbReference type="InterPro" id="IPR012338">
    <property type="entry name" value="Beta-lactam/transpept-like"/>
</dbReference>
<evidence type="ECO:0000256" key="10">
    <source>
        <dbReference type="ARBA" id="ARBA00022984"/>
    </source>
</evidence>
<evidence type="ECO:0000256" key="1">
    <source>
        <dbReference type="ARBA" id="ARBA00004167"/>
    </source>
</evidence>
<evidence type="ECO:0000256" key="12">
    <source>
        <dbReference type="ARBA" id="ARBA00023136"/>
    </source>
</evidence>
<dbReference type="RefSeq" id="WP_109253282.1">
    <property type="nucleotide sequence ID" value="NZ_QEXV01000004.1"/>
</dbReference>
<keyword evidence="7" id="KW-0812">Transmembrane</keyword>
<reference evidence="17" key="1">
    <citation type="submission" date="2018-05" db="EMBL/GenBank/DDBJ databases">
        <authorList>
            <person name="Liu B.-T."/>
        </authorList>
    </citation>
    <scope>NUCLEOTIDE SEQUENCE [LARGE SCALE GENOMIC DNA]</scope>
    <source>
        <strain evidence="17">WD6-1</strain>
    </source>
</reference>
<proteinExistence type="predicted"/>
<evidence type="ECO:0000256" key="6">
    <source>
        <dbReference type="ARBA" id="ARBA00022670"/>
    </source>
</evidence>
<dbReference type="SUPFAM" id="SSF56601">
    <property type="entry name" value="beta-lactamase/transpeptidase-like"/>
    <property type="match status" value="1"/>
</dbReference>
<comment type="subcellular location">
    <subcellularLocation>
        <location evidence="2">Cell membrane</location>
    </subcellularLocation>
    <subcellularLocation>
        <location evidence="1">Membrane</location>
        <topology evidence="1">Single-pass membrane protein</topology>
    </subcellularLocation>
</comment>
<accession>A0A2U2BST1</accession>
<dbReference type="Gene3D" id="3.40.710.10">
    <property type="entry name" value="DD-peptidase/beta-lactamase superfamily"/>
    <property type="match status" value="1"/>
</dbReference>
<evidence type="ECO:0000256" key="2">
    <source>
        <dbReference type="ARBA" id="ARBA00004236"/>
    </source>
</evidence>
<evidence type="ECO:0000313" key="17">
    <source>
        <dbReference type="Proteomes" id="UP000245168"/>
    </source>
</evidence>
<keyword evidence="9" id="KW-0133">Cell shape</keyword>
<name>A0A2U2BST1_9PROT</name>
<dbReference type="InterPro" id="IPR036138">
    <property type="entry name" value="PBP_dimer_sf"/>
</dbReference>
<keyword evidence="3" id="KW-1003">Cell membrane</keyword>
<dbReference type="GO" id="GO:0009252">
    <property type="term" value="P:peptidoglycan biosynthetic process"/>
    <property type="evidence" value="ECO:0007669"/>
    <property type="project" value="UniProtKB-KW"/>
</dbReference>
<evidence type="ECO:0000259" key="15">
    <source>
        <dbReference type="Pfam" id="PF03717"/>
    </source>
</evidence>
<keyword evidence="10" id="KW-0573">Peptidoglycan synthesis</keyword>
<dbReference type="GO" id="GO:0008360">
    <property type="term" value="P:regulation of cell shape"/>
    <property type="evidence" value="ECO:0007669"/>
    <property type="project" value="UniProtKB-KW"/>
</dbReference>
<feature type="domain" description="Penicillin-binding protein dimerisation" evidence="15">
    <location>
        <begin position="59"/>
        <end position="229"/>
    </location>
</feature>
<evidence type="ECO:0000256" key="5">
    <source>
        <dbReference type="ARBA" id="ARBA00022645"/>
    </source>
</evidence>
<comment type="caution">
    <text evidence="16">The sequence shown here is derived from an EMBL/GenBank/DDBJ whole genome shotgun (WGS) entry which is preliminary data.</text>
</comment>
<evidence type="ECO:0000256" key="7">
    <source>
        <dbReference type="ARBA" id="ARBA00022692"/>
    </source>
</evidence>
<dbReference type="SUPFAM" id="SSF56519">
    <property type="entry name" value="Penicillin binding protein dimerisation domain"/>
    <property type="match status" value="1"/>
</dbReference>
<dbReference type="Pfam" id="PF00905">
    <property type="entry name" value="Transpeptidase"/>
    <property type="match status" value="1"/>
</dbReference>
<evidence type="ECO:0000256" key="11">
    <source>
        <dbReference type="ARBA" id="ARBA00022989"/>
    </source>
</evidence>
<feature type="domain" description="Penicillin-binding protein transpeptidase" evidence="14">
    <location>
        <begin position="264"/>
        <end position="599"/>
    </location>
</feature>
<keyword evidence="6" id="KW-0645">Protease</keyword>
<dbReference type="Proteomes" id="UP000245168">
    <property type="component" value="Unassembled WGS sequence"/>
</dbReference>
<evidence type="ECO:0000256" key="9">
    <source>
        <dbReference type="ARBA" id="ARBA00022960"/>
    </source>
</evidence>
<dbReference type="InterPro" id="IPR017790">
    <property type="entry name" value="Penicillin-binding_protein_2"/>
</dbReference>
<gene>
    <name evidence="16" type="primary">mrdA</name>
    <name evidence="16" type="ORF">DDZ18_10175</name>
</gene>
<dbReference type="NCBIfam" id="TIGR03423">
    <property type="entry name" value="pbp2_mrdA"/>
    <property type="match status" value="1"/>
</dbReference>
<keyword evidence="12" id="KW-0472">Membrane</keyword>